<reference evidence="2" key="1">
    <citation type="submission" date="2013-01" db="EMBL/GenBank/DDBJ databases">
        <title>Draft Genome Sequence of a Mulberry Tree, Morus notabilis C.K. Schneid.</title>
        <authorList>
            <person name="He N."/>
            <person name="Zhao S."/>
        </authorList>
    </citation>
    <scope>NUCLEOTIDE SEQUENCE</scope>
</reference>
<dbReference type="EMBL" id="KE344521">
    <property type="protein sequence ID" value="EXB66048.1"/>
    <property type="molecule type" value="Genomic_DNA"/>
</dbReference>
<keyword evidence="2" id="KW-1185">Reference proteome</keyword>
<dbReference type="Proteomes" id="UP000030645">
    <property type="component" value="Unassembled WGS sequence"/>
</dbReference>
<organism evidence="1 2">
    <name type="scientific">Morus notabilis</name>
    <dbReference type="NCBI Taxonomy" id="981085"/>
    <lineage>
        <taxon>Eukaryota</taxon>
        <taxon>Viridiplantae</taxon>
        <taxon>Streptophyta</taxon>
        <taxon>Embryophyta</taxon>
        <taxon>Tracheophyta</taxon>
        <taxon>Spermatophyta</taxon>
        <taxon>Magnoliopsida</taxon>
        <taxon>eudicotyledons</taxon>
        <taxon>Gunneridae</taxon>
        <taxon>Pentapetalae</taxon>
        <taxon>rosids</taxon>
        <taxon>fabids</taxon>
        <taxon>Rosales</taxon>
        <taxon>Moraceae</taxon>
        <taxon>Moreae</taxon>
        <taxon>Morus</taxon>
    </lineage>
</organism>
<dbReference type="AlphaFoldDB" id="W9R2X1"/>
<evidence type="ECO:0000313" key="2">
    <source>
        <dbReference type="Proteomes" id="UP000030645"/>
    </source>
</evidence>
<gene>
    <name evidence="1" type="ORF">L484_004114</name>
</gene>
<accession>W9R2X1</accession>
<protein>
    <submittedName>
        <fullName evidence="1">Uncharacterized protein</fullName>
    </submittedName>
</protein>
<evidence type="ECO:0000313" key="1">
    <source>
        <dbReference type="EMBL" id="EXB66048.1"/>
    </source>
</evidence>
<proteinExistence type="predicted"/>
<name>W9R2X1_9ROSA</name>
<sequence length="95" mass="11194">MADEIVVLLSCLDLWCWLPEQAIVASTTTPQTVEACTTAQQTHELGQQRLTAWREEREWPVEREERKEEDCGLQREEIEKNKKGNIERIRKSKIR</sequence>